<dbReference type="InterPro" id="IPR002347">
    <property type="entry name" value="SDR_fam"/>
</dbReference>
<dbReference type="InterPro" id="IPR036291">
    <property type="entry name" value="NAD(P)-bd_dom_sf"/>
</dbReference>
<dbReference type="PANTHER" id="PTHR42760:SF37">
    <property type="entry name" value="CLAVALDEHYDE DEHYDROGENASE"/>
    <property type="match status" value="1"/>
</dbReference>
<evidence type="ECO:0000259" key="3">
    <source>
        <dbReference type="SMART" id="SM00822"/>
    </source>
</evidence>
<dbReference type="PANTHER" id="PTHR42760">
    <property type="entry name" value="SHORT-CHAIN DEHYDROGENASES/REDUCTASES FAMILY MEMBER"/>
    <property type="match status" value="1"/>
</dbReference>
<reference evidence="4" key="1">
    <citation type="submission" date="2022-10" db="EMBL/GenBank/DDBJ databases">
        <title>Chitiniphilus purpureus sp. nov., a novel chitin-degrading bacterium isolated from crawfish pond sediment.</title>
        <authorList>
            <person name="Li K."/>
        </authorList>
    </citation>
    <scope>NUCLEOTIDE SEQUENCE</scope>
    <source>
        <strain evidence="4">CD1</strain>
    </source>
</reference>
<keyword evidence="5" id="KW-1185">Reference proteome</keyword>
<organism evidence="4 5">
    <name type="scientific">Chitiniphilus purpureus</name>
    <dbReference type="NCBI Taxonomy" id="2981137"/>
    <lineage>
        <taxon>Bacteria</taxon>
        <taxon>Pseudomonadati</taxon>
        <taxon>Pseudomonadota</taxon>
        <taxon>Betaproteobacteria</taxon>
        <taxon>Neisseriales</taxon>
        <taxon>Chitinibacteraceae</taxon>
        <taxon>Chitiniphilus</taxon>
    </lineage>
</organism>
<evidence type="ECO:0000313" key="4">
    <source>
        <dbReference type="EMBL" id="UXY15750.1"/>
    </source>
</evidence>
<dbReference type="RefSeq" id="WP_263125185.1">
    <property type="nucleotide sequence ID" value="NZ_CP106753.1"/>
</dbReference>
<sequence length="261" mass="27335">MQLQDKVALVTGASSGIGRATALRFAAEGAIVGVLGRNRAALDETVAEIETAGGRALALVADVADDSAVRDAVSRLVDMHGRLDVVFANAGINGVWAPIDTLLPQEWDKTLAINLRGTYLTIHYTVPHLKRSGGGAILVTSSINGTRVFSNSGASAYACSKAAQLALVQMLALELAPFHIRVNALCPGSIATDINERTEQRDLESIGIPVDYPQGQVPLTEGRSGTAEQVAELALFLASERSSHISGTPVWIDGAQSLLIG</sequence>
<dbReference type="EMBL" id="CP106753">
    <property type="protein sequence ID" value="UXY15750.1"/>
    <property type="molecule type" value="Genomic_DNA"/>
</dbReference>
<dbReference type="NCBIfam" id="NF004203">
    <property type="entry name" value="PRK05653.2-4"/>
    <property type="match status" value="1"/>
</dbReference>
<gene>
    <name evidence="4" type="ORF">N8I74_01670</name>
</gene>
<dbReference type="InterPro" id="IPR057326">
    <property type="entry name" value="KR_dom"/>
</dbReference>
<protein>
    <submittedName>
        <fullName evidence="4">SDR family oxidoreductase</fullName>
    </submittedName>
</protein>
<comment type="similarity">
    <text evidence="1">Belongs to the short-chain dehydrogenases/reductases (SDR) family.</text>
</comment>
<dbReference type="Pfam" id="PF13561">
    <property type="entry name" value="adh_short_C2"/>
    <property type="match status" value="1"/>
</dbReference>
<name>A0ABY6DN07_9NEIS</name>
<dbReference type="CDD" id="cd05233">
    <property type="entry name" value="SDR_c"/>
    <property type="match status" value="1"/>
</dbReference>
<evidence type="ECO:0000256" key="1">
    <source>
        <dbReference type="ARBA" id="ARBA00006484"/>
    </source>
</evidence>
<dbReference type="PRINTS" id="PR00080">
    <property type="entry name" value="SDRFAMILY"/>
</dbReference>
<dbReference type="SMART" id="SM00822">
    <property type="entry name" value="PKS_KR"/>
    <property type="match status" value="1"/>
</dbReference>
<dbReference type="Gene3D" id="3.40.50.720">
    <property type="entry name" value="NAD(P)-binding Rossmann-like Domain"/>
    <property type="match status" value="1"/>
</dbReference>
<feature type="domain" description="Ketoreductase" evidence="3">
    <location>
        <begin position="6"/>
        <end position="188"/>
    </location>
</feature>
<evidence type="ECO:0000256" key="2">
    <source>
        <dbReference type="ARBA" id="ARBA00023002"/>
    </source>
</evidence>
<proteinExistence type="inferred from homology"/>
<accession>A0ABY6DN07</accession>
<dbReference type="PRINTS" id="PR00081">
    <property type="entry name" value="GDHRDH"/>
</dbReference>
<keyword evidence="2" id="KW-0560">Oxidoreductase</keyword>
<evidence type="ECO:0000313" key="5">
    <source>
        <dbReference type="Proteomes" id="UP001061302"/>
    </source>
</evidence>
<dbReference type="Proteomes" id="UP001061302">
    <property type="component" value="Chromosome"/>
</dbReference>
<dbReference type="SUPFAM" id="SSF51735">
    <property type="entry name" value="NAD(P)-binding Rossmann-fold domains"/>
    <property type="match status" value="1"/>
</dbReference>